<feature type="region of interest" description="Disordered" evidence="1">
    <location>
        <begin position="749"/>
        <end position="845"/>
    </location>
</feature>
<feature type="compositionally biased region" description="Low complexity" evidence="1">
    <location>
        <begin position="718"/>
        <end position="734"/>
    </location>
</feature>
<dbReference type="InterPro" id="IPR018490">
    <property type="entry name" value="cNMP-bd_dom_sf"/>
</dbReference>
<reference evidence="3" key="1">
    <citation type="submission" date="2021-01" db="EMBL/GenBank/DDBJ databases">
        <authorList>
            <person name="Corre E."/>
            <person name="Pelletier E."/>
            <person name="Niang G."/>
            <person name="Scheremetjew M."/>
            <person name="Finn R."/>
            <person name="Kale V."/>
            <person name="Holt S."/>
            <person name="Cochrane G."/>
            <person name="Meng A."/>
            <person name="Brown T."/>
            <person name="Cohen L."/>
        </authorList>
    </citation>
    <scope>NUCLEOTIDE SEQUENCE</scope>
    <source>
        <strain evidence="3">NIES-381</strain>
    </source>
</reference>
<gene>
    <name evidence="3" type="ORF">EGYM00392_LOCUS54295</name>
</gene>
<feature type="compositionally biased region" description="Acidic residues" evidence="1">
    <location>
        <begin position="971"/>
        <end position="980"/>
    </location>
</feature>
<feature type="region of interest" description="Disordered" evidence="1">
    <location>
        <begin position="631"/>
        <end position="670"/>
    </location>
</feature>
<proteinExistence type="predicted"/>
<feature type="compositionally biased region" description="Low complexity" evidence="1">
    <location>
        <begin position="1027"/>
        <end position="1037"/>
    </location>
</feature>
<dbReference type="PROSITE" id="PS50042">
    <property type="entry name" value="CNMP_BINDING_3"/>
    <property type="match status" value="2"/>
</dbReference>
<sequence>MVGDSNESRSSLEILSYLDLDATTEQYLTVLNLFKFGINDLPKEVWNTEDECSEDDEPTMSDLPILEGEGRERRQEIHNAASQADNLTKLPFHAKGAHDTLRLVQYLLHDVLFAHMNAIEVGMVADAMAEVNIRADTVLYEQDAPSTDKSRLYIIMDGIVESYLNEELEEEIGPGMAFGRFCLMPGAFLCSSTIQTKTDVRAFSLRAKTYRRLCTYLMDKRVAHNLWCLSYTTWTKYMERNTLLKLVQGMDMRIFSPGEIMLHPQEMRHQPLIVLLEGQVSVMMHNEHTNQKTFLGKIRPPALIGEAEFLHGKGNGVLCCAESEVKALKLEPQHFELLVGPVEVWLRECMNTMPSHCNRDPEQRGACILARSLGNVPIVLQILHSMDGGAVQQVQPKSARHARVQQSHSGFYSSDGISASVASGSYRSIDSGSFDVGIPDRTLDTARTIAGMAPSIQEPKFQSPVGQSQLHIATHDQAPPMFHSNLGTSLWLGNRPSPELAAEAFNQAPQMEVIQGSLVQALAAQVASTQALIAYSQGLLIGRLRPGMALHNQGLLAPELTLQSRPRSLQEEVTLVRAQYGDLSGLAQHQACDPATPLTPAYVQYQPPLHAWQPLGLNPASLPALNTPLMDNLKGRLGSSSPSTPSSKGQAPNGFLQHASDPSATKLRCKPSPQALNVSHMQSPIGATDTSANLLAPHRSQTTGNKLPASAATPQRMPSPTAQSSSPQAPGPAACVSATTKQHIPNCQTTASTTSAGATTPQRTTRAPRTIPRISTPEGTGISRLVKRRQTSFVRYDPQDDDESDQEETIQAPPKCGPSPPTTGPTNSAPEHTLRPGPQSSAPEGLTASCIVKRRQTGFVRNLPEEGDESDDQEEVGHVRFCDNRLLSGKLLQRQHTSFVCTNAVSDSESDTDEVPPAVQRTTSVATVQKTMSMATMQRTTSTKVHRVVKPLNRRRPTGFVRKSDLPGYDSESEVDEDEDPAARRQVKVGWAGQKDCTEGTDSQGDLKVSVQSQGNDMGDSEDEAGPTPETTSSPETISNDEDQRVPVYMMRERQDMRQVERNREMQLLGLEVDNLRKQLESAQPAMNGTPADTNAEPACSVATGPCRTPQIQNSAILTRGQSQRQGLSRPIGQPGHRRRESIFSS</sequence>
<feature type="compositionally biased region" description="Acidic residues" evidence="1">
    <location>
        <begin position="799"/>
        <end position="808"/>
    </location>
</feature>
<dbReference type="InterPro" id="IPR014710">
    <property type="entry name" value="RmlC-like_jellyroll"/>
</dbReference>
<feature type="region of interest" description="Disordered" evidence="1">
    <location>
        <begin position="698"/>
        <end position="737"/>
    </location>
</feature>
<feature type="domain" description="Cyclic nucleotide-binding" evidence="2">
    <location>
        <begin position="234"/>
        <end position="341"/>
    </location>
</feature>
<feature type="region of interest" description="Disordered" evidence="1">
    <location>
        <begin position="954"/>
        <end position="1047"/>
    </location>
</feature>
<name>A0A7S1NVI0_9EUGL</name>
<evidence type="ECO:0000259" key="2">
    <source>
        <dbReference type="PROSITE" id="PS50042"/>
    </source>
</evidence>
<dbReference type="InterPro" id="IPR000595">
    <property type="entry name" value="cNMP-bd_dom"/>
</dbReference>
<feature type="domain" description="Cyclic nucleotide-binding" evidence="2">
    <location>
        <begin position="112"/>
        <end position="213"/>
    </location>
</feature>
<protein>
    <recommendedName>
        <fullName evidence="2">Cyclic nucleotide-binding domain-containing protein</fullName>
    </recommendedName>
</protein>
<dbReference type="CDD" id="cd00038">
    <property type="entry name" value="CAP_ED"/>
    <property type="match status" value="2"/>
</dbReference>
<dbReference type="SUPFAM" id="SSF51206">
    <property type="entry name" value="cAMP-binding domain-like"/>
    <property type="match status" value="2"/>
</dbReference>
<feature type="compositionally biased region" description="Polar residues" evidence="1">
    <location>
        <begin position="1000"/>
        <end position="1016"/>
    </location>
</feature>
<feature type="region of interest" description="Disordered" evidence="1">
    <location>
        <begin position="1117"/>
        <end position="1146"/>
    </location>
</feature>
<feature type="compositionally biased region" description="Polar residues" evidence="1">
    <location>
        <begin position="1117"/>
        <end position="1127"/>
    </location>
</feature>
<feature type="compositionally biased region" description="Low complexity" evidence="1">
    <location>
        <begin position="749"/>
        <end position="777"/>
    </location>
</feature>
<dbReference type="AlphaFoldDB" id="A0A7S1NVI0"/>
<evidence type="ECO:0000256" key="1">
    <source>
        <dbReference type="SAM" id="MobiDB-lite"/>
    </source>
</evidence>
<dbReference type="Gene3D" id="2.60.120.10">
    <property type="entry name" value="Jelly Rolls"/>
    <property type="match status" value="2"/>
</dbReference>
<dbReference type="EMBL" id="HBGA01149093">
    <property type="protein sequence ID" value="CAD9043113.1"/>
    <property type="molecule type" value="Transcribed_RNA"/>
</dbReference>
<accession>A0A7S1NVI0</accession>
<evidence type="ECO:0000313" key="3">
    <source>
        <dbReference type="EMBL" id="CAD9043113.1"/>
    </source>
</evidence>
<organism evidence="3">
    <name type="scientific">Eutreptiella gymnastica</name>
    <dbReference type="NCBI Taxonomy" id="73025"/>
    <lineage>
        <taxon>Eukaryota</taxon>
        <taxon>Discoba</taxon>
        <taxon>Euglenozoa</taxon>
        <taxon>Euglenida</taxon>
        <taxon>Spirocuta</taxon>
        <taxon>Euglenophyceae</taxon>
        <taxon>Eutreptiales</taxon>
        <taxon>Eutreptiaceae</taxon>
        <taxon>Eutreptiella</taxon>
    </lineage>
</organism>